<dbReference type="AlphaFoldDB" id="A0A392NV14"/>
<organism evidence="2 3">
    <name type="scientific">Trifolium medium</name>
    <dbReference type="NCBI Taxonomy" id="97028"/>
    <lineage>
        <taxon>Eukaryota</taxon>
        <taxon>Viridiplantae</taxon>
        <taxon>Streptophyta</taxon>
        <taxon>Embryophyta</taxon>
        <taxon>Tracheophyta</taxon>
        <taxon>Spermatophyta</taxon>
        <taxon>Magnoliopsida</taxon>
        <taxon>eudicotyledons</taxon>
        <taxon>Gunneridae</taxon>
        <taxon>Pentapetalae</taxon>
        <taxon>rosids</taxon>
        <taxon>fabids</taxon>
        <taxon>Fabales</taxon>
        <taxon>Fabaceae</taxon>
        <taxon>Papilionoideae</taxon>
        <taxon>50 kb inversion clade</taxon>
        <taxon>NPAAA clade</taxon>
        <taxon>Hologalegina</taxon>
        <taxon>IRL clade</taxon>
        <taxon>Trifolieae</taxon>
        <taxon>Trifolium</taxon>
    </lineage>
</organism>
<feature type="region of interest" description="Disordered" evidence="1">
    <location>
        <begin position="156"/>
        <end position="189"/>
    </location>
</feature>
<dbReference type="EMBL" id="LXQA010052863">
    <property type="protein sequence ID" value="MCI03661.1"/>
    <property type="molecule type" value="Genomic_DNA"/>
</dbReference>
<proteinExistence type="predicted"/>
<feature type="non-terminal residue" evidence="2">
    <location>
        <position position="228"/>
    </location>
</feature>
<reference evidence="2 3" key="1">
    <citation type="journal article" date="2018" name="Front. Plant Sci.">
        <title>Red Clover (Trifolium pratense) and Zigzag Clover (T. medium) - A Picture of Genomic Similarities and Differences.</title>
        <authorList>
            <person name="Dluhosova J."/>
            <person name="Istvanek J."/>
            <person name="Nedelnik J."/>
            <person name="Repkova J."/>
        </authorList>
    </citation>
    <scope>NUCLEOTIDE SEQUENCE [LARGE SCALE GENOMIC DNA]</scope>
    <source>
        <strain evidence="3">cv. 10/8</strain>
        <tissue evidence="2">Leaf</tissue>
    </source>
</reference>
<comment type="caution">
    <text evidence="2">The sequence shown here is derived from an EMBL/GenBank/DDBJ whole genome shotgun (WGS) entry which is preliminary data.</text>
</comment>
<accession>A0A392NV14</accession>
<feature type="compositionally biased region" description="Basic and acidic residues" evidence="1">
    <location>
        <begin position="156"/>
        <end position="188"/>
    </location>
</feature>
<name>A0A392NV14_9FABA</name>
<sequence>MAMMRKFGAQMEYLTETHDEPMLKMIEPSINGEEEVCIKESEPGCERIVGAMGIKLGTVNNELSGKRMKEVPKRIEQVVALEPPPEPPDLSISDQPLLVLPRRVPLPKPPDPDSCVDGNELPSLSDSLAADSSVRVIGLTLKEPPVVRPEQVVALERREQPPKPRDQKRSVGRERDKKSRVEKGEKEMQTNLGELAASISLESPFVGFNSVHECVIVAEGGKILEKER</sequence>
<evidence type="ECO:0000256" key="1">
    <source>
        <dbReference type="SAM" id="MobiDB-lite"/>
    </source>
</evidence>
<evidence type="ECO:0000313" key="3">
    <source>
        <dbReference type="Proteomes" id="UP000265520"/>
    </source>
</evidence>
<evidence type="ECO:0000313" key="2">
    <source>
        <dbReference type="EMBL" id="MCI03661.1"/>
    </source>
</evidence>
<protein>
    <submittedName>
        <fullName evidence="2">Uncharacterized protein</fullName>
    </submittedName>
</protein>
<keyword evidence="3" id="KW-1185">Reference proteome</keyword>
<feature type="region of interest" description="Disordered" evidence="1">
    <location>
        <begin position="103"/>
        <end position="124"/>
    </location>
</feature>
<dbReference type="Proteomes" id="UP000265520">
    <property type="component" value="Unassembled WGS sequence"/>
</dbReference>